<protein>
    <submittedName>
        <fullName evidence="3">Uncharacterized protein</fullName>
    </submittedName>
</protein>
<dbReference type="Gene3D" id="3.90.550.10">
    <property type="entry name" value="Spore Coat Polysaccharide Biosynthesis Protein SpsA, Chain A"/>
    <property type="match status" value="1"/>
</dbReference>
<feature type="transmembrane region" description="Helical" evidence="2">
    <location>
        <begin position="31"/>
        <end position="49"/>
    </location>
</feature>
<name>A0A4S4LL73_9AGAM</name>
<accession>A0A4S4LL73</accession>
<evidence type="ECO:0000313" key="3">
    <source>
        <dbReference type="EMBL" id="THH10740.1"/>
    </source>
</evidence>
<proteinExistence type="predicted"/>
<dbReference type="PANTHER" id="PTHR33604">
    <property type="entry name" value="OSJNBA0004B13.7 PROTEIN"/>
    <property type="match status" value="1"/>
</dbReference>
<evidence type="ECO:0000256" key="2">
    <source>
        <dbReference type="SAM" id="Phobius"/>
    </source>
</evidence>
<dbReference type="Proteomes" id="UP000308199">
    <property type="component" value="Unassembled WGS sequence"/>
</dbReference>
<reference evidence="3 4" key="1">
    <citation type="submission" date="2019-02" db="EMBL/GenBank/DDBJ databases">
        <title>Genome sequencing of the rare red list fungi Phellinidium pouzarii.</title>
        <authorList>
            <person name="Buettner E."/>
            <person name="Kellner H."/>
        </authorList>
    </citation>
    <scope>NUCLEOTIDE SEQUENCE [LARGE SCALE GENOMIC DNA]</scope>
    <source>
        <strain evidence="3 4">DSM 108285</strain>
    </source>
</reference>
<gene>
    <name evidence="3" type="ORF">EW145_g1127</name>
</gene>
<dbReference type="InterPro" id="IPR029044">
    <property type="entry name" value="Nucleotide-diphossugar_trans"/>
</dbReference>
<keyword evidence="2" id="KW-0812">Transmembrane</keyword>
<dbReference type="SUPFAM" id="SSF53448">
    <property type="entry name" value="Nucleotide-diphospho-sugar transferases"/>
    <property type="match status" value="1"/>
</dbReference>
<evidence type="ECO:0000256" key="1">
    <source>
        <dbReference type="SAM" id="MobiDB-lite"/>
    </source>
</evidence>
<dbReference type="OrthoDB" id="2020070at2759"/>
<evidence type="ECO:0000313" key="4">
    <source>
        <dbReference type="Proteomes" id="UP000308199"/>
    </source>
</evidence>
<dbReference type="PANTHER" id="PTHR33604:SF3">
    <property type="entry name" value="OSJNBA0004B13.7 PROTEIN"/>
    <property type="match status" value="1"/>
</dbReference>
<dbReference type="EMBL" id="SGPK01000028">
    <property type="protein sequence ID" value="THH10740.1"/>
    <property type="molecule type" value="Genomic_DNA"/>
</dbReference>
<organism evidence="3 4">
    <name type="scientific">Phellinidium pouzarii</name>
    <dbReference type="NCBI Taxonomy" id="167371"/>
    <lineage>
        <taxon>Eukaryota</taxon>
        <taxon>Fungi</taxon>
        <taxon>Dikarya</taxon>
        <taxon>Basidiomycota</taxon>
        <taxon>Agaricomycotina</taxon>
        <taxon>Agaricomycetes</taxon>
        <taxon>Hymenochaetales</taxon>
        <taxon>Hymenochaetaceae</taxon>
        <taxon>Phellinidium</taxon>
    </lineage>
</organism>
<keyword evidence="2" id="KW-0472">Membrane</keyword>
<sequence length="876" mass="98339">MLSKDLIRSFSEPLAPQASGSRRYRLFAERARSLVLVLALLGVSFGLLLQSKTLSFSQNSNRPSKSSEHFNSTDSRYSDASSQQHVNIVKETSRNVSEKSFIGVSDLFDLSSFDSGSLTAILPVTRKSVDRIQQIVEPLMSEQSHVSAITIVCPLELVSILDMVLHRGHMDVFLDISVFIWSEGLSEGAAVLGAASDLVTEYSLIMDSGGLSSLDEDSKDKLVSHPFLLDLPTGFCGGQLNEVSNHATCVLPHSEPQSASFLVPPFVIPSQLVRGFNSSTAQDSHFWRDFGKTFIHKDGVGAFIQETEKSAAKIWCQTQCQKTGLAIDGLNLEHCSTIIENTDAAENWVFDTALSSLAVILPALKDLDNFSPAVCGLIQRGYDVNVLILSYSLDQTILHDSSFPWLQDHLISSVCEISYSALHPSLNDYANAEAVRFWLQSANESMSVIVYGAPGISHARLSAFEVELERQGMLGATIIKIPQDDLRFCDWIGSLSLAELRSWHMPNIEIAVVTDDRPTSLTRLFKSLESARYFGDSVNIRISLEQTSDMETRRIVDDFRWDHGDISVHHRVVHGGLLTAIVESWYPRSNDSYGIILEDDVEVSPLFYAWTKMAILRYRYGLPQNKASSLFGISLYQQKQNELRPEGRRPFHAQSLFHAYGLFYHNTPYLSQIPCSWGAVYFPEHWREFHSYLMVRFSEAWLPMREQVVPHVRSNRWAKSWKRFFIELVYLRGYVMLYPNYDDFVSLSTNHLEIGSHVKDQPRSIYDQKRAMFTLPLMTLPDGGEGKLSTGLLVLPGEQMPAWSDLPVLDLLGALSSEKKLEKLGTDRQKEIIGCTTIGSQNYHHSFEAEDLFTCSANKSDDESKDFAGLDVNFNK</sequence>
<keyword evidence="2" id="KW-1133">Transmembrane helix</keyword>
<comment type="caution">
    <text evidence="3">The sequence shown here is derived from an EMBL/GenBank/DDBJ whole genome shotgun (WGS) entry which is preliminary data.</text>
</comment>
<dbReference type="AlphaFoldDB" id="A0A4S4LL73"/>
<feature type="region of interest" description="Disordered" evidence="1">
    <location>
        <begin position="57"/>
        <end position="84"/>
    </location>
</feature>
<keyword evidence="4" id="KW-1185">Reference proteome</keyword>